<accession>A0AAE0BA43</accession>
<keyword evidence="8 13" id="KW-0472">Membrane</keyword>
<evidence type="ECO:0000256" key="5">
    <source>
        <dbReference type="ARBA" id="ARBA00022729"/>
    </source>
</evidence>
<feature type="transmembrane region" description="Helical" evidence="13">
    <location>
        <begin position="394"/>
        <end position="415"/>
    </location>
</feature>
<feature type="coiled-coil region" evidence="12">
    <location>
        <begin position="477"/>
        <end position="505"/>
    </location>
</feature>
<keyword evidence="16" id="KW-1185">Reference proteome</keyword>
<proteinExistence type="predicted"/>
<evidence type="ECO:0000313" key="16">
    <source>
        <dbReference type="Proteomes" id="UP001190700"/>
    </source>
</evidence>
<feature type="signal peptide" evidence="14">
    <location>
        <begin position="1"/>
        <end position="26"/>
    </location>
</feature>
<comment type="caution">
    <text evidence="15">The sequence shown here is derived from an EMBL/GenBank/DDBJ whole genome shotgun (WGS) entry which is preliminary data.</text>
</comment>
<dbReference type="PANTHER" id="PTHR48052">
    <property type="entry name" value="UNNAMED PRODUCT"/>
    <property type="match status" value="1"/>
</dbReference>
<keyword evidence="10" id="KW-0325">Glycoprotein</keyword>
<name>A0AAE0BA43_9CHLO</name>
<dbReference type="InterPro" id="IPR032675">
    <property type="entry name" value="LRR_dom_sf"/>
</dbReference>
<evidence type="ECO:0000256" key="1">
    <source>
        <dbReference type="ARBA" id="ARBA00004236"/>
    </source>
</evidence>
<keyword evidence="7 13" id="KW-1133">Transmembrane helix</keyword>
<feature type="transmembrane region" description="Helical" evidence="13">
    <location>
        <begin position="685"/>
        <end position="706"/>
    </location>
</feature>
<evidence type="ECO:0000256" key="14">
    <source>
        <dbReference type="SAM" id="SignalP"/>
    </source>
</evidence>
<evidence type="ECO:0000256" key="3">
    <source>
        <dbReference type="ARBA" id="ARBA00022475"/>
    </source>
</evidence>
<keyword evidence="4 13" id="KW-0812">Transmembrane</keyword>
<evidence type="ECO:0000256" key="12">
    <source>
        <dbReference type="SAM" id="Coils"/>
    </source>
</evidence>
<dbReference type="GO" id="GO:0005886">
    <property type="term" value="C:plasma membrane"/>
    <property type="evidence" value="ECO:0007669"/>
    <property type="project" value="UniProtKB-SubCell"/>
</dbReference>
<keyword evidence="6" id="KW-0677">Repeat</keyword>
<dbReference type="Gene3D" id="3.80.10.10">
    <property type="entry name" value="Ribonuclease Inhibitor"/>
    <property type="match status" value="1"/>
</dbReference>
<dbReference type="Proteomes" id="UP001190700">
    <property type="component" value="Unassembled WGS sequence"/>
</dbReference>
<keyword evidence="5 14" id="KW-0732">Signal</keyword>
<dbReference type="GO" id="GO:0012505">
    <property type="term" value="C:endomembrane system"/>
    <property type="evidence" value="ECO:0007669"/>
    <property type="project" value="UniProtKB-SubCell"/>
</dbReference>
<evidence type="ECO:0000256" key="13">
    <source>
        <dbReference type="SAM" id="Phobius"/>
    </source>
</evidence>
<keyword evidence="12" id="KW-0175">Coiled coil</keyword>
<dbReference type="SUPFAM" id="SSF52058">
    <property type="entry name" value="L domain-like"/>
    <property type="match status" value="1"/>
</dbReference>
<dbReference type="EMBL" id="LGRX02035881">
    <property type="protein sequence ID" value="KAK3232828.1"/>
    <property type="molecule type" value="Genomic_DNA"/>
</dbReference>
<reference evidence="15 16" key="1">
    <citation type="journal article" date="2015" name="Genome Biol. Evol.">
        <title>Comparative Genomics of a Bacterivorous Green Alga Reveals Evolutionary Causalities and Consequences of Phago-Mixotrophic Mode of Nutrition.</title>
        <authorList>
            <person name="Burns J.A."/>
            <person name="Paasch A."/>
            <person name="Narechania A."/>
            <person name="Kim E."/>
        </authorList>
    </citation>
    <scope>NUCLEOTIDE SEQUENCE [LARGE SCALE GENOMIC DNA]</scope>
    <source>
        <strain evidence="15 16">PLY_AMNH</strain>
    </source>
</reference>
<dbReference type="GO" id="GO:0005930">
    <property type="term" value="C:axoneme"/>
    <property type="evidence" value="ECO:0007669"/>
    <property type="project" value="UniProtKB-SubCell"/>
</dbReference>
<feature type="transmembrane region" description="Helical" evidence="13">
    <location>
        <begin position="578"/>
        <end position="599"/>
    </location>
</feature>
<evidence type="ECO:0000256" key="10">
    <source>
        <dbReference type="ARBA" id="ARBA00023180"/>
    </source>
</evidence>
<protein>
    <recommendedName>
        <fullName evidence="17">L domain-like protein</fullName>
    </recommendedName>
</protein>
<organism evidence="15 16">
    <name type="scientific">Cymbomonas tetramitiformis</name>
    <dbReference type="NCBI Taxonomy" id="36881"/>
    <lineage>
        <taxon>Eukaryota</taxon>
        <taxon>Viridiplantae</taxon>
        <taxon>Chlorophyta</taxon>
        <taxon>Pyramimonadophyceae</taxon>
        <taxon>Pyramimonadales</taxon>
        <taxon>Pyramimonadaceae</taxon>
        <taxon>Cymbomonas</taxon>
    </lineage>
</organism>
<gene>
    <name evidence="15" type="ORF">CYMTET_56852</name>
</gene>
<evidence type="ECO:0000256" key="4">
    <source>
        <dbReference type="ARBA" id="ARBA00022692"/>
    </source>
</evidence>
<feature type="chain" id="PRO_5042210251" description="L domain-like protein" evidence="14">
    <location>
        <begin position="27"/>
        <end position="752"/>
    </location>
</feature>
<evidence type="ECO:0000313" key="15">
    <source>
        <dbReference type="EMBL" id="KAK3232828.1"/>
    </source>
</evidence>
<evidence type="ECO:0000256" key="2">
    <source>
        <dbReference type="ARBA" id="ARBA00004430"/>
    </source>
</evidence>
<keyword evidence="3" id="KW-1003">Cell membrane</keyword>
<dbReference type="AlphaFoldDB" id="A0AAE0BA43"/>
<feature type="transmembrane region" description="Helical" evidence="13">
    <location>
        <begin position="619"/>
        <end position="638"/>
    </location>
</feature>
<evidence type="ECO:0000256" key="6">
    <source>
        <dbReference type="ARBA" id="ARBA00022737"/>
    </source>
</evidence>
<sequence>MPFVRLWRSGTWLQLLLLLFARVCDAGDTTLEENADYLACFSEPDSCRELHLLDASLTGTIPTEIGRLTELQILDLRANSLTTTLPSEMGLLSSLISLSVAHNQLAGTIPSEFDELGVMTSLNVSFNEDLCGDIPKDVSYHLDFTFTSLGLPCPSTTSHATVARTTTFPSVVPTTAPTASLSPIMSFCGHIPRDTGTCTDDGGDIIQSLKGVTAAGMLSAVTSSMSGSGGSLQTAVAQMQFVFLFLYLRAPDGVFSKHFLHVSRNLAYSVMRLDEKDVIYNDTQCTGPEDLSSNNDFSLHYWMHTTPSAAQATFWGTQTRTLTYLLTVAVLRKAAHWVWIRLARLDVLTISDMPRVLVYPYSELLSILLLVPSSSHSTGLMLGVKLWPAQMAAAWAYLIILAILICFSSFLGHALRPRSKKRALACYVELRPEDAEDVKLLGYQRHTVLMAHYLHRPAAMWLSPPAQPLVVRRNPLYMTANGDMQEEEKEEKEEKDEESRLLTTEGFVMRYGLLFDNLRGSVLLRPVALSLCMSFRDRSPAAPEALPEDPVCHKVKEIPEEQKAQTLMTRTKLPWSTYYNLLRLGGISIAAVLLGAFAVPCSCEFGDNQPWKCTWPQSLIITWLFALQLGFLLAVRPLHNVAEQFIEVSTCMCNIGIVGTVQLSWHSRWFRDLVVDNQLLLLGLQLGSLCIPVIGMWFMVTLRLVLWLRIRKSSIQEESKYQRKKIHLSESSNEASTANPLTSVYTAPEMQL</sequence>
<comment type="subcellular location">
    <subcellularLocation>
        <location evidence="1">Cell membrane</location>
    </subcellularLocation>
    <subcellularLocation>
        <location evidence="2">Cytoplasm</location>
        <location evidence="2">Cytoskeleton</location>
        <location evidence="2">Cilium axoneme</location>
    </subcellularLocation>
    <subcellularLocation>
        <location evidence="11">Endomembrane system</location>
        <topology evidence="11">Single-pass membrane protein</topology>
    </subcellularLocation>
</comment>
<evidence type="ECO:0000256" key="9">
    <source>
        <dbReference type="ARBA" id="ARBA00023170"/>
    </source>
</evidence>
<dbReference type="FunFam" id="3.80.10.10:FF:000383">
    <property type="entry name" value="Leucine-rich repeat receptor protein kinase EMS1"/>
    <property type="match status" value="1"/>
</dbReference>
<evidence type="ECO:0000256" key="8">
    <source>
        <dbReference type="ARBA" id="ARBA00023136"/>
    </source>
</evidence>
<evidence type="ECO:0000256" key="11">
    <source>
        <dbReference type="ARBA" id="ARBA00037847"/>
    </source>
</evidence>
<evidence type="ECO:0000256" key="7">
    <source>
        <dbReference type="ARBA" id="ARBA00022989"/>
    </source>
</evidence>
<feature type="transmembrane region" description="Helical" evidence="13">
    <location>
        <begin position="645"/>
        <end position="665"/>
    </location>
</feature>
<evidence type="ECO:0008006" key="17">
    <source>
        <dbReference type="Google" id="ProtNLM"/>
    </source>
</evidence>
<dbReference type="PANTHER" id="PTHR48052:SF8">
    <property type="entry name" value="LRR RECEPTOR-LIKE SERINE_THREONINE-PROTEIN KINASE FLS2"/>
    <property type="match status" value="1"/>
</dbReference>
<keyword evidence="9" id="KW-0675">Receptor</keyword>